<dbReference type="Pfam" id="PF00675">
    <property type="entry name" value="Peptidase_M16"/>
    <property type="match status" value="1"/>
</dbReference>
<protein>
    <submittedName>
        <fullName evidence="2">Protein HypA</fullName>
    </submittedName>
</protein>
<dbReference type="PANTHER" id="PTHR43016:SF13">
    <property type="entry name" value="PRESEQUENCE PROTEASE, MITOCHONDRIAL"/>
    <property type="match status" value="1"/>
</dbReference>
<dbReference type="Pfam" id="PF22516">
    <property type="entry name" value="PreP_C"/>
    <property type="match status" value="1"/>
</dbReference>
<dbReference type="SMART" id="SM01264">
    <property type="entry name" value="M16C_associated"/>
    <property type="match status" value="1"/>
</dbReference>
<keyword evidence="3" id="KW-1185">Reference proteome</keyword>
<accession>A0A1M4PJI5</accession>
<dbReference type="GO" id="GO:0016485">
    <property type="term" value="P:protein processing"/>
    <property type="evidence" value="ECO:0007669"/>
    <property type="project" value="TreeGrafter"/>
</dbReference>
<dbReference type="FunFam" id="3.30.830.10:FF:000034">
    <property type="entry name" value="presequence protease 1, chloroplastic/mitochondrial"/>
    <property type="match status" value="1"/>
</dbReference>
<dbReference type="GO" id="GO:0046872">
    <property type="term" value="F:metal ion binding"/>
    <property type="evidence" value="ECO:0007669"/>
    <property type="project" value="InterPro"/>
</dbReference>
<sequence>MKIFIRKRKKITSFILTVILLTFLVSNLGYAQIYTAKSELEVGQTYHGFKLIEEKNLKDIESIGRIFYHEKSGAKLLQIENEDENKNFSISFRTPVDNNKGIPHILEHVILNGGSEKYPARQLFFEIMKGSLTTFLNGMTYPDRTTYPFSSMNDTEFSNLMDVYLNVVFKPSFYKDENFFRTDGWHYKIEDKDAPLEYNGVVYNEMKGALSSPDSQLYSYIMRSLYPDTNYRYISGGDPAEIPNLTFKELKDFYDKYYHPSNSYIYIYGKLDILDKLEFINENYLKDYNKIKVDSKPGIQKPFKDKKELTVEYPILEEDLEKDKTFISLNYALDGKPDMETTLTFGLLSQIVFNNPASPVVQNLNKAGFNNISSVYFSNSAQPFISIVAQNTNENMKDKFEDVIYSSLRDIVDKGIDKTLIKSTLNNMELDQRQQYSRDAMTGLLYGELAMLSWLYDGNPLDGMDIDGALSKLKVALDEPYFENLIEKHILKNNHSSVVIVKPKKGLMEEKSKAVAEKLEKYKASLSDKEIEKLIIDYKELQEWNGTPNSEEILNTIPTLSIKDLEPKIEKIPTKEKKENGIRTLHHPLFTNGVGFLNLYFDASTVKQEQIPYISLLSQILGKVSTEKYNYTQLPIEEAMYTGGIQYSATVVTKQGSNDIYYPKFTVSSYATEENISKMLEIMAEEMANSNFDDKERLKQLISNIKSNMENQLSSGPINIGIIRNLSYFSPVYKYNDLLLGLSYYDFIVDLDKNFDNKYKEIVKNLEEVKNTLLNRKNMLISFTGEQKEYNVFRKNIPTLLKVIGDKDLNSQKYNFDFDNKNEAFSSTMDILYNFQTFDFTKHGYNYSGKMKVLNNILQSDYLFNEIRIKGGAYGALFGIIDESNIFLGSYRDPNLKQTYDVYKGAIDYLKNFNMSEKDFEKQIISSLAEYYVPTSNMAKGQTADYYYLSGITEEDLNKELEEILNTKPEDIKKFAELFEKGLKENHILTIGNDEVIKDNKDLFDSIRNLVK</sequence>
<evidence type="ECO:0000313" key="2">
    <source>
        <dbReference type="EMBL" id="SHD75611.1"/>
    </source>
</evidence>
<gene>
    <name evidence="2" type="primary">hypA</name>
    <name evidence="2" type="ORF">CUESP1_0212</name>
</gene>
<dbReference type="InterPro" id="IPR011249">
    <property type="entry name" value="Metalloenz_LuxS/M16"/>
</dbReference>
<dbReference type="Pfam" id="PF05193">
    <property type="entry name" value="Peptidase_M16_C"/>
    <property type="match status" value="1"/>
</dbReference>
<dbReference type="PANTHER" id="PTHR43016">
    <property type="entry name" value="PRESEQUENCE PROTEASE"/>
    <property type="match status" value="1"/>
</dbReference>
<dbReference type="InterPro" id="IPR007863">
    <property type="entry name" value="Peptidase_M16_C"/>
</dbReference>
<dbReference type="RefSeq" id="WP_109840400.1">
    <property type="nucleotide sequence ID" value="NZ_LT669839.1"/>
</dbReference>
<dbReference type="InterPro" id="IPR055130">
    <property type="entry name" value="PreP_C"/>
</dbReference>
<dbReference type="SUPFAM" id="SSF63411">
    <property type="entry name" value="LuxS/MPP-like metallohydrolase"/>
    <property type="match status" value="4"/>
</dbReference>
<dbReference type="EMBL" id="LT669839">
    <property type="protein sequence ID" value="SHD75611.1"/>
    <property type="molecule type" value="Genomic_DNA"/>
</dbReference>
<dbReference type="Gene3D" id="3.30.830.10">
    <property type="entry name" value="Metalloenzyme, LuxS/M16 peptidase-like"/>
    <property type="match status" value="4"/>
</dbReference>
<evidence type="ECO:0000259" key="1">
    <source>
        <dbReference type="SMART" id="SM01264"/>
    </source>
</evidence>
<name>A0A1M4PJI5_9FIRM</name>
<dbReference type="InterPro" id="IPR011765">
    <property type="entry name" value="Pept_M16_N"/>
</dbReference>
<dbReference type="Proteomes" id="UP000245423">
    <property type="component" value="Chromosome 1"/>
</dbReference>
<evidence type="ECO:0000313" key="3">
    <source>
        <dbReference type="Proteomes" id="UP000245423"/>
    </source>
</evidence>
<dbReference type="AlphaFoldDB" id="A0A1M4PJI5"/>
<organism evidence="2 3">
    <name type="scientific">[Clostridium] ultunense Esp</name>
    <dbReference type="NCBI Taxonomy" id="1288971"/>
    <lineage>
        <taxon>Bacteria</taxon>
        <taxon>Bacillati</taxon>
        <taxon>Bacillota</taxon>
        <taxon>Tissierellia</taxon>
        <taxon>Tissierellales</taxon>
        <taxon>Tepidimicrobiaceae</taxon>
        <taxon>Schnuerera</taxon>
    </lineage>
</organism>
<proteinExistence type="predicted"/>
<dbReference type="GO" id="GO:0004222">
    <property type="term" value="F:metalloendopeptidase activity"/>
    <property type="evidence" value="ECO:0007669"/>
    <property type="project" value="TreeGrafter"/>
</dbReference>
<feature type="domain" description="Peptidase M16C associated" evidence="1">
    <location>
        <begin position="501"/>
        <end position="751"/>
    </location>
</feature>
<reference evidence="2 3" key="1">
    <citation type="submission" date="2016-11" db="EMBL/GenBank/DDBJ databases">
        <authorList>
            <person name="Manzoor S."/>
        </authorList>
    </citation>
    <scope>NUCLEOTIDE SEQUENCE [LARGE SCALE GENOMIC DNA]</scope>
    <source>
        <strain evidence="2">Clostridium ultunense strain Esp</strain>
    </source>
</reference>
<dbReference type="InterPro" id="IPR013578">
    <property type="entry name" value="Peptidase_M16C_assoc"/>
</dbReference>
<dbReference type="OrthoDB" id="9762027at2"/>
<dbReference type="Pfam" id="PF08367">
    <property type="entry name" value="M16C_assoc"/>
    <property type="match status" value="1"/>
</dbReference>